<keyword evidence="8 12" id="KW-0675">Receptor</keyword>
<keyword evidence="7" id="KW-0564">Palmitate</keyword>
<keyword evidence="3 12" id="KW-0812">Transmembrane</keyword>
<evidence type="ECO:0000313" key="15">
    <source>
        <dbReference type="Proteomes" id="UP000504628"/>
    </source>
</evidence>
<dbReference type="GO" id="GO:0030425">
    <property type="term" value="C:dendrite"/>
    <property type="evidence" value="ECO:0007669"/>
    <property type="project" value="TreeGrafter"/>
</dbReference>
<dbReference type="OrthoDB" id="284782at2759"/>
<evidence type="ECO:0000256" key="2">
    <source>
        <dbReference type="ARBA" id="ARBA00022475"/>
    </source>
</evidence>
<sequence length="353" mass="39533">MAVNSTDPLVKISYITAEAVIGLCAIVGNMLVIWVVKLNPSLHTTTFYFIVSLALADIAVGVLVMPLAIVISLGITIDFYSCLFMTCLLLVFTHASILFLLAIAVDRYLRVKLTVRPRIPETPGYNSPLQWKACFHPVMGFFLLLSVTVFSEAMVMDNRVKESFVLDTASAVCSYDAHYKDHPKYWCRGYFRDYCDVIAFTPNSTGRVALTDTGSQLIVTVSCLTREDAGWYWCGIQRDFARDDMDFTELLVSDSGGVRASDFWPVKGPAGNRSRSCRPSRVVHKADHSRMSILVFCVLVTAVGIISIISHLFQRRRCQRARRVNDSLKPLPRVLTPKEVAQIGQMRLKISFI</sequence>
<dbReference type="GO" id="GO:0045202">
    <property type="term" value="C:synapse"/>
    <property type="evidence" value="ECO:0007669"/>
    <property type="project" value="TreeGrafter"/>
</dbReference>
<keyword evidence="5 12" id="KW-0297">G-protein coupled receptor</keyword>
<evidence type="ECO:0000313" key="16">
    <source>
        <dbReference type="RefSeq" id="XP_028358949.2"/>
    </source>
</evidence>
<comment type="similarity">
    <text evidence="12">Belongs to the G-protein coupled receptor 1 family.</text>
</comment>
<dbReference type="InterPro" id="IPR000276">
    <property type="entry name" value="GPCR_Rhodpsn"/>
</dbReference>
<accession>A0A6J2KWB2</accession>
<evidence type="ECO:0000256" key="1">
    <source>
        <dbReference type="ARBA" id="ARBA00004651"/>
    </source>
</evidence>
<comment type="subcellular location">
    <subcellularLocation>
        <location evidence="1">Cell membrane</location>
        <topology evidence="1">Multi-pass membrane protein</topology>
    </subcellularLocation>
</comment>
<name>A0A6J2KWB2_9CHIR</name>
<dbReference type="SUPFAM" id="SSF48726">
    <property type="entry name" value="Immunoglobulin"/>
    <property type="match status" value="1"/>
</dbReference>
<dbReference type="PRINTS" id="PR00237">
    <property type="entry name" value="GPCRRHODOPSN"/>
</dbReference>
<evidence type="ECO:0000259" key="14">
    <source>
        <dbReference type="PROSITE" id="PS50262"/>
    </source>
</evidence>
<keyword evidence="15" id="KW-1185">Reference proteome</keyword>
<dbReference type="PANTHER" id="PTHR24246">
    <property type="entry name" value="OLFACTORY RECEPTOR AND ADENOSINE RECEPTOR"/>
    <property type="match status" value="1"/>
</dbReference>
<feature type="transmembrane region" description="Helical" evidence="13">
    <location>
        <begin position="293"/>
        <end position="313"/>
    </location>
</feature>
<feature type="transmembrane region" description="Helical" evidence="13">
    <location>
        <begin position="12"/>
        <end position="36"/>
    </location>
</feature>
<dbReference type="PANTHER" id="PTHR24246:SF2">
    <property type="entry name" value="ADENOSINE RECEPTOR A3"/>
    <property type="match status" value="1"/>
</dbReference>
<reference evidence="16" key="1">
    <citation type="submission" date="2025-08" db="UniProtKB">
        <authorList>
            <consortium name="RefSeq"/>
        </authorList>
    </citation>
    <scope>IDENTIFICATION</scope>
    <source>
        <tissue evidence="16">Muscle</tissue>
    </source>
</reference>
<dbReference type="GO" id="GO:0001609">
    <property type="term" value="F:G protein-coupled adenosine receptor activity"/>
    <property type="evidence" value="ECO:0007669"/>
    <property type="project" value="TreeGrafter"/>
</dbReference>
<dbReference type="RefSeq" id="XP_028358949.2">
    <property type="nucleotide sequence ID" value="XM_028503148.2"/>
</dbReference>
<feature type="domain" description="G-protein coupled receptors family 1 profile" evidence="14">
    <location>
        <begin position="28"/>
        <end position="117"/>
    </location>
</feature>
<keyword evidence="9" id="KW-0325">Glycoprotein</keyword>
<keyword evidence="6 13" id="KW-0472">Membrane</keyword>
<evidence type="ECO:0000256" key="12">
    <source>
        <dbReference type="RuleBase" id="RU000688"/>
    </source>
</evidence>
<dbReference type="KEGG" id="pdic:114489153"/>
<evidence type="ECO:0000256" key="13">
    <source>
        <dbReference type="SAM" id="Phobius"/>
    </source>
</evidence>
<evidence type="ECO:0000256" key="10">
    <source>
        <dbReference type="ARBA" id="ARBA00023224"/>
    </source>
</evidence>
<feature type="transmembrane region" description="Helical" evidence="13">
    <location>
        <begin position="48"/>
        <end position="77"/>
    </location>
</feature>
<keyword evidence="2" id="KW-1003">Cell membrane</keyword>
<feature type="transmembrane region" description="Helical" evidence="13">
    <location>
        <begin position="83"/>
        <end position="109"/>
    </location>
</feature>
<evidence type="ECO:0000256" key="4">
    <source>
        <dbReference type="ARBA" id="ARBA00022989"/>
    </source>
</evidence>
<evidence type="ECO:0000256" key="11">
    <source>
        <dbReference type="ARBA" id="ARBA00023288"/>
    </source>
</evidence>
<keyword evidence="11" id="KW-0449">Lipoprotein</keyword>
<evidence type="ECO:0000256" key="9">
    <source>
        <dbReference type="ARBA" id="ARBA00023180"/>
    </source>
</evidence>
<dbReference type="AlphaFoldDB" id="A0A6J2KWB2"/>
<dbReference type="PROSITE" id="PS50262">
    <property type="entry name" value="G_PROTEIN_RECEP_F1_2"/>
    <property type="match status" value="1"/>
</dbReference>
<proteinExistence type="inferred from homology"/>
<evidence type="ECO:0000256" key="7">
    <source>
        <dbReference type="ARBA" id="ARBA00023139"/>
    </source>
</evidence>
<dbReference type="Gene3D" id="1.20.1070.10">
    <property type="entry name" value="Rhodopsin 7-helix transmembrane proteins"/>
    <property type="match status" value="1"/>
</dbReference>
<keyword evidence="10 12" id="KW-0807">Transducer</keyword>
<evidence type="ECO:0000256" key="3">
    <source>
        <dbReference type="ARBA" id="ARBA00022692"/>
    </source>
</evidence>
<dbReference type="Proteomes" id="UP000504628">
    <property type="component" value="Chromosome 14"/>
</dbReference>
<dbReference type="SUPFAM" id="SSF81321">
    <property type="entry name" value="Family A G protein-coupled receptor-like"/>
    <property type="match status" value="1"/>
</dbReference>
<evidence type="ECO:0000256" key="6">
    <source>
        <dbReference type="ARBA" id="ARBA00023136"/>
    </source>
</evidence>
<dbReference type="InterPro" id="IPR000466">
    <property type="entry name" value="Adeno_A3_rcpt"/>
</dbReference>
<dbReference type="GeneID" id="114489153"/>
<gene>
    <name evidence="16" type="primary">LOC114489153</name>
</gene>
<organism evidence="15 16">
    <name type="scientific">Phyllostomus discolor</name>
    <name type="common">pale spear-nosed bat</name>
    <dbReference type="NCBI Taxonomy" id="89673"/>
    <lineage>
        <taxon>Eukaryota</taxon>
        <taxon>Metazoa</taxon>
        <taxon>Chordata</taxon>
        <taxon>Craniata</taxon>
        <taxon>Vertebrata</taxon>
        <taxon>Euteleostomi</taxon>
        <taxon>Mammalia</taxon>
        <taxon>Eutheria</taxon>
        <taxon>Laurasiatheria</taxon>
        <taxon>Chiroptera</taxon>
        <taxon>Yangochiroptera</taxon>
        <taxon>Phyllostomidae</taxon>
        <taxon>Phyllostominae</taxon>
        <taxon>Phyllostomus</taxon>
    </lineage>
</organism>
<dbReference type="InParanoid" id="A0A6J2KWB2"/>
<dbReference type="PRINTS" id="PR00555">
    <property type="entry name" value="ADENOSINEA3R"/>
</dbReference>
<dbReference type="InterPro" id="IPR017452">
    <property type="entry name" value="GPCR_Rhodpsn_7TM"/>
</dbReference>
<feature type="transmembrane region" description="Helical" evidence="13">
    <location>
        <begin position="129"/>
        <end position="150"/>
    </location>
</feature>
<evidence type="ECO:0000256" key="8">
    <source>
        <dbReference type="ARBA" id="ARBA00023170"/>
    </source>
</evidence>
<dbReference type="GO" id="GO:0005886">
    <property type="term" value="C:plasma membrane"/>
    <property type="evidence" value="ECO:0007669"/>
    <property type="project" value="UniProtKB-SubCell"/>
</dbReference>
<dbReference type="Pfam" id="PF00001">
    <property type="entry name" value="7tm_1"/>
    <property type="match status" value="1"/>
</dbReference>
<protein>
    <submittedName>
        <fullName evidence="16">LOW QUALITY PROTEIN: transmembrane domain-containing protein TMIGD3-like</fullName>
    </submittedName>
</protein>
<dbReference type="PROSITE" id="PS00237">
    <property type="entry name" value="G_PROTEIN_RECEP_F1_1"/>
    <property type="match status" value="1"/>
</dbReference>
<dbReference type="InterPro" id="IPR036179">
    <property type="entry name" value="Ig-like_dom_sf"/>
</dbReference>
<evidence type="ECO:0000256" key="5">
    <source>
        <dbReference type="ARBA" id="ARBA00023040"/>
    </source>
</evidence>
<keyword evidence="4 13" id="KW-1133">Transmembrane helix</keyword>